<dbReference type="AlphaFoldDB" id="A0A382QPM1"/>
<accession>A0A382QPM1</accession>
<feature type="non-terminal residue" evidence="1">
    <location>
        <position position="41"/>
    </location>
</feature>
<organism evidence="1">
    <name type="scientific">marine metagenome</name>
    <dbReference type="NCBI Taxonomy" id="408172"/>
    <lineage>
        <taxon>unclassified sequences</taxon>
        <taxon>metagenomes</taxon>
        <taxon>ecological metagenomes</taxon>
    </lineage>
</organism>
<reference evidence="1" key="1">
    <citation type="submission" date="2018-05" db="EMBL/GenBank/DDBJ databases">
        <authorList>
            <person name="Lanie J.A."/>
            <person name="Ng W.-L."/>
            <person name="Kazmierczak K.M."/>
            <person name="Andrzejewski T.M."/>
            <person name="Davidsen T.M."/>
            <person name="Wayne K.J."/>
            <person name="Tettelin H."/>
            <person name="Glass J.I."/>
            <person name="Rusch D."/>
            <person name="Podicherti R."/>
            <person name="Tsui H.-C.T."/>
            <person name="Winkler M.E."/>
        </authorList>
    </citation>
    <scope>NUCLEOTIDE SEQUENCE</scope>
</reference>
<sequence>MQTPLDPTTITNDFLPKASAQSDEIEMITCDKEIMFYDQEV</sequence>
<gene>
    <name evidence="1" type="ORF">METZ01_LOCUS339761</name>
</gene>
<dbReference type="EMBL" id="UINC01115689">
    <property type="protein sequence ID" value="SVC86907.1"/>
    <property type="molecule type" value="Genomic_DNA"/>
</dbReference>
<proteinExistence type="predicted"/>
<name>A0A382QPM1_9ZZZZ</name>
<evidence type="ECO:0000313" key="1">
    <source>
        <dbReference type="EMBL" id="SVC86907.1"/>
    </source>
</evidence>
<protein>
    <submittedName>
        <fullName evidence="1">Uncharacterized protein</fullName>
    </submittedName>
</protein>